<keyword evidence="5 8" id="KW-0472">Membrane</keyword>
<proteinExistence type="predicted"/>
<dbReference type="EMBL" id="NBAG03000239">
    <property type="protein sequence ID" value="PNI66051.1"/>
    <property type="molecule type" value="Genomic_DNA"/>
</dbReference>
<keyword evidence="2 8" id="KW-0812">Transmembrane</keyword>
<name>A0A2J8N2Q3_PANTR</name>
<organism evidence="9 10">
    <name type="scientific">Pan troglodytes</name>
    <name type="common">Chimpanzee</name>
    <dbReference type="NCBI Taxonomy" id="9598"/>
    <lineage>
        <taxon>Eukaryota</taxon>
        <taxon>Metazoa</taxon>
        <taxon>Chordata</taxon>
        <taxon>Craniata</taxon>
        <taxon>Vertebrata</taxon>
        <taxon>Euteleostomi</taxon>
        <taxon>Mammalia</taxon>
        <taxon>Eutheria</taxon>
        <taxon>Euarchontoglires</taxon>
        <taxon>Primates</taxon>
        <taxon>Haplorrhini</taxon>
        <taxon>Catarrhini</taxon>
        <taxon>Hominidae</taxon>
        <taxon>Pan</taxon>
    </lineage>
</organism>
<evidence type="ECO:0000256" key="7">
    <source>
        <dbReference type="ARBA" id="ARBA00023319"/>
    </source>
</evidence>
<reference evidence="9 10" key="1">
    <citation type="submission" date="2017-12" db="EMBL/GenBank/DDBJ databases">
        <title>High-resolution comparative analysis of great ape genomes.</title>
        <authorList>
            <person name="Pollen A."/>
            <person name="Hastie A."/>
            <person name="Hormozdiari F."/>
            <person name="Dougherty M."/>
            <person name="Liu R."/>
            <person name="Chaisson M."/>
            <person name="Hoppe E."/>
            <person name="Hill C."/>
            <person name="Pang A."/>
            <person name="Hillier L."/>
            <person name="Baker C."/>
            <person name="Armstrong J."/>
            <person name="Shendure J."/>
            <person name="Paten B."/>
            <person name="Wilson R."/>
            <person name="Chao H."/>
            <person name="Schneider V."/>
            <person name="Ventura M."/>
            <person name="Kronenberg Z."/>
            <person name="Murali S."/>
            <person name="Gordon D."/>
            <person name="Cantsilieris S."/>
            <person name="Munson K."/>
            <person name="Nelson B."/>
            <person name="Raja A."/>
            <person name="Underwood J."/>
            <person name="Diekhans M."/>
            <person name="Fiddes I."/>
            <person name="Haussler D."/>
            <person name="Eichler E."/>
        </authorList>
    </citation>
    <scope>NUCLEOTIDE SEQUENCE [LARGE SCALE GENOMIC DNA]</scope>
    <source>
        <strain evidence="9">Yerkes chimp pedigree #C0471</strain>
    </source>
</reference>
<dbReference type="GO" id="GO:0016020">
    <property type="term" value="C:membrane"/>
    <property type="evidence" value="ECO:0007669"/>
    <property type="project" value="UniProtKB-SubCell"/>
</dbReference>
<keyword evidence="7" id="KW-0393">Immunoglobulin domain</keyword>
<evidence type="ECO:0000313" key="10">
    <source>
        <dbReference type="Proteomes" id="UP000236370"/>
    </source>
</evidence>
<protein>
    <submittedName>
        <fullName evidence="9">MPZL3 isoform 4</fullName>
    </submittedName>
</protein>
<sequence length="108" mass="12187">MQQRGAAGSRGCALFPLLGVLFFQGVYIVFSLEIHADAHVRGYVGEKIKLKCTFKSTSDVTDKLTIDWTYRPPSSSRTVSVLAPCFPLWPFFPSLSLCPQPWWLLCCW</sequence>
<keyword evidence="4 8" id="KW-1133">Transmembrane helix</keyword>
<dbReference type="AlphaFoldDB" id="A0A2J8N2Q3"/>
<evidence type="ECO:0000256" key="8">
    <source>
        <dbReference type="SAM" id="Phobius"/>
    </source>
</evidence>
<comment type="caution">
    <text evidence="9">The sequence shown here is derived from an EMBL/GenBank/DDBJ whole genome shotgun (WGS) entry which is preliminary data.</text>
</comment>
<feature type="transmembrane region" description="Helical" evidence="8">
    <location>
        <begin position="12"/>
        <end position="30"/>
    </location>
</feature>
<dbReference type="InterPro" id="IPR013783">
    <property type="entry name" value="Ig-like_fold"/>
</dbReference>
<dbReference type="Proteomes" id="UP000236370">
    <property type="component" value="Unassembled WGS sequence"/>
</dbReference>
<dbReference type="PANTHER" id="PTHR13869:SF20">
    <property type="entry name" value="MYELIN PROTEIN ZERO-LIKE PROTEIN 3"/>
    <property type="match status" value="1"/>
</dbReference>
<gene>
    <name evidence="9" type="ORF">CK820_G0015740</name>
</gene>
<comment type="subcellular location">
    <subcellularLocation>
        <location evidence="1">Membrane</location>
    </subcellularLocation>
</comment>
<dbReference type="Gene3D" id="2.60.40.10">
    <property type="entry name" value="Immunoglobulins"/>
    <property type="match status" value="1"/>
</dbReference>
<evidence type="ECO:0000256" key="1">
    <source>
        <dbReference type="ARBA" id="ARBA00004370"/>
    </source>
</evidence>
<evidence type="ECO:0000256" key="2">
    <source>
        <dbReference type="ARBA" id="ARBA00022692"/>
    </source>
</evidence>
<dbReference type="PANTHER" id="PTHR13869">
    <property type="entry name" value="MYELIN P0 RELATED"/>
    <property type="match status" value="1"/>
</dbReference>
<evidence type="ECO:0000313" key="9">
    <source>
        <dbReference type="EMBL" id="PNI66051.1"/>
    </source>
</evidence>
<dbReference type="InterPro" id="IPR000920">
    <property type="entry name" value="Myelin_P0-rel"/>
</dbReference>
<accession>A0A2J8N2Q3</accession>
<evidence type="ECO:0000256" key="5">
    <source>
        <dbReference type="ARBA" id="ARBA00023136"/>
    </source>
</evidence>
<evidence type="ECO:0000256" key="6">
    <source>
        <dbReference type="ARBA" id="ARBA00023157"/>
    </source>
</evidence>
<keyword evidence="6" id="KW-1015">Disulfide bond</keyword>
<evidence type="ECO:0000256" key="4">
    <source>
        <dbReference type="ARBA" id="ARBA00022989"/>
    </source>
</evidence>
<evidence type="ECO:0000256" key="3">
    <source>
        <dbReference type="ARBA" id="ARBA00022729"/>
    </source>
</evidence>
<keyword evidence="3" id="KW-0732">Signal</keyword>